<dbReference type="RefSeq" id="YP_009424183.1">
    <property type="nucleotide sequence ID" value="NC_035808.1"/>
</dbReference>
<keyword evidence="6" id="KW-0547">Nucleotide-binding</keyword>
<evidence type="ECO:0000259" key="9">
    <source>
        <dbReference type="SMART" id="SM00382"/>
    </source>
</evidence>
<comment type="function">
    <text evidence="1">Probable ATPase of unknown function. Its presence in a non-photosynthetic plant (Epifagus virginiana) and experiments in tobacco indicate that it has an essential function which is probably not related to photosynthesis.</text>
</comment>
<evidence type="ECO:0000256" key="7">
    <source>
        <dbReference type="ARBA" id="ARBA00022840"/>
    </source>
</evidence>
<feature type="compositionally biased region" description="Basic and acidic residues" evidence="8">
    <location>
        <begin position="321"/>
        <end position="334"/>
    </location>
</feature>
<organism evidence="10">
    <name type="scientific">Schizaea pectinata</name>
    <dbReference type="NCBI Taxonomy" id="148576"/>
    <lineage>
        <taxon>Eukaryota</taxon>
        <taxon>Viridiplantae</taxon>
        <taxon>Streptophyta</taxon>
        <taxon>Embryophyta</taxon>
        <taxon>Tracheophyta</taxon>
        <taxon>Polypodiopsida</taxon>
        <taxon>Polypodiidae</taxon>
        <taxon>Schizaeales</taxon>
        <taxon>Schizaeaceae</taxon>
        <taxon>Schizaea</taxon>
    </lineage>
</organism>
<evidence type="ECO:0000256" key="8">
    <source>
        <dbReference type="SAM" id="MobiDB-lite"/>
    </source>
</evidence>
<dbReference type="GO" id="GO:0016887">
    <property type="term" value="F:ATP hydrolysis activity"/>
    <property type="evidence" value="ECO:0007669"/>
    <property type="project" value="InterPro"/>
</dbReference>
<dbReference type="RefSeq" id="YP_009424168.1">
    <property type="nucleotide sequence ID" value="NC_035808.1"/>
</dbReference>
<dbReference type="PANTHER" id="PTHR33078:SF110">
    <property type="entry name" value="TRANSLOCON AT THE INNER ENVELOPE MEMBRANE OF CHLOROPLASTS 214"/>
    <property type="match status" value="1"/>
</dbReference>
<reference evidence="10" key="1">
    <citation type="journal article" date="2017" name="Am. J. Bot.">
        <title>Plastome sequences of an ancient fern lineage reveal remarkable changes in gene content and architecture.</title>
        <authorList>
            <person name="Labiak P.H."/>
            <person name="Karol K.G."/>
        </authorList>
    </citation>
    <scope>NUCLEOTIDE SEQUENCE</scope>
</reference>
<dbReference type="Gene3D" id="3.40.50.300">
    <property type="entry name" value="P-loop containing nucleotide triphosphate hydrolases"/>
    <property type="match status" value="1"/>
</dbReference>
<name>A0A286QHH9_9MONI</name>
<evidence type="ECO:0000313" key="10">
    <source>
        <dbReference type="EMBL" id="APT66050.1"/>
    </source>
</evidence>
<comment type="similarity">
    <text evidence="3">Belongs to the Ycf2 family.</text>
</comment>
<dbReference type="Gene3D" id="1.10.8.60">
    <property type="match status" value="1"/>
</dbReference>
<dbReference type="GO" id="GO:0005524">
    <property type="term" value="F:ATP binding"/>
    <property type="evidence" value="ECO:0007669"/>
    <property type="project" value="UniProtKB-KW"/>
</dbReference>
<dbReference type="GeneID" id="33944321"/>
<comment type="subcellular location">
    <subcellularLocation>
        <location evidence="2">Plastid</location>
    </subcellularLocation>
</comment>
<keyword evidence="7" id="KW-0067">ATP-binding</keyword>
<dbReference type="SUPFAM" id="SSF52540">
    <property type="entry name" value="P-loop containing nucleoside triphosphate hydrolases"/>
    <property type="match status" value="1"/>
</dbReference>
<evidence type="ECO:0000256" key="5">
    <source>
        <dbReference type="ARBA" id="ARBA00022640"/>
    </source>
</evidence>
<dbReference type="SMART" id="SM00382">
    <property type="entry name" value="AAA"/>
    <property type="match status" value="1"/>
</dbReference>
<keyword evidence="4 10" id="KW-0150">Chloroplast</keyword>
<sequence length="2068" mass="238060">MNKESGAAKEAKANRVGISYFLSRVLKLVGIDQFCYSFEFLKNQNQKESLVNLFFSYKPFIRLFDARLFSSTFIRNLRDSVRGGNGATLEILALLALPISMHCSLIGRESSQRSPIDLARLLGGGGETIEEPSVDSFHISFSVPPSIRSLYAAGKNKIRKTYHDYDSDSKGDISVGLGRGERRQNPTDIKNLKYFDRFFESYKEFLERRDGGCVFPYTKTFLDSWEIQRDLRYFLTNSLTWYSAPPSMAGGAENGFNENLYPYRNPRWVLQSLRFNSRKNGIESPISQIYSQTRNKSMGDRLIGSPPPFRESAPIPNRAGGFDRNDEESGKASRCEGDLLPNKILLNRFGFRSNKCVDTKNSFPINCRIFPGIPGVVIDNYRKNTTCLIRSKERGSICLLGPLVRWYERKGLTPLCSIYMLLLHENFCALAAEYFSRIQYRLDGWTGSKESTRVAEPTIGKGLARWGGNPKRLLIGRIPFVINEYVNVESSVCGDLGTTIDLSFPSPSKVFAEFEYNLDASIRGVSTWRNRFLTSHIGITIKATTGRNEKYSHQSNNVSFVYKCVFSRVISRVLIKAIDYFVDEVNNPDHTWTNSFFDSHSLNIYGKVYVFKRILEEKDHLFKDSGSLVDEEGAGGSPIPLTHTVDPFPIGSSGIGSTRVFSDDPFYIMAKQNWNLSPDNWSLGKDSKSDFEKRFLDGVIAWDFPNRSHSSLSNRAEIDVIPKFGVVRVRDFPTRRRGDSYSNLLDYLCMGSNYQVGSCFGIGSFGMERLVSSIQSHVSDSLLLSASQRTEGETNNYILTTIQFTLSDSNKFVTFSVLTHSHRRFNLILNLRRLLSTQSSFSHKMVDSFFFSRNSNRNSSKQALGTDKLLTDWRSQTHAKKSSSDQVDSNKSIWGSGSVSGFIGNRLDQNDSFIRFFWELRELETPYRSKRISSFRIGTASESPAGLLAKGVLHEDAKLANSYMGEKPACVSHPVDLRDFLNDLNDYKISWIFWKDNISEKWRLFGGYIPWFFTPTWWKYFHDLIRNTYSEMVLKMGDDSHYHIPGIAKRTAETMDGARSYLLRRLASRFRNDLIIDILSKLNFFIAKEITNQTKVSYSGWSTILKFSDTSIPFQLVLSILLVLASLKSIWPVVSGFDSLHLWKRFATIGYSKDPMRRSYLEKVMYYPPIIGQMGMRDALIHSLKRVLNYINNIFFYSLVKNGLDSWMLRRESSDTLRVNKELLTQYLVTNETISKYRSRSSFRSLSSEPKCGPSPGGSVLLSYLHRIRQNNLWNYKIRKSDPAEKWVISAPGMNISFPVSMKRKGIPHAPYCDVPASLQSGLLPSEGIPLIGPTETGRSHLIRDIASDSYSPLVKPPIPKLLYNRSYFNNERGNFISKESVYRVSLVSEMAKEMSPRVIWIQDIHRLNAHRSYHESEADPRFLPCLVLKSIHNEQMNFCIRNNLVIASTHVPAEVDPAPIAPNRLNKLINFRRPNRRQRQKELPILLSVKGFNTKADPSLLEGTEFGTTGYSRQDLLFLAQGALLIGIYRKGELVCSDTIGFTMHRQHSAVIHRGNEIKYSPYKILSHRIGKAILKNSLINTSPADPFWIGRNTLKRRFYHLSNWFLEYSITESTVTESILFTHILGLLAGLAARDSWFEMDVIGGDNPIVIDKILENDFCLACGLLENFFRDFSRPEICRNGNQFGNGLSFPSPMKYWYSSGMICASYSPQFAETRGLSEIRTDFGMKQPSGTDSILGEVPREMTWSPRTWHFSFMRSDIYESIRLLSEFDDWCASLPLHPDYGRVLRRDSQWDSGEDSQFDPYEKRGYHLSHTRTSNRLRQKQTRRLEDRLETMSLRDQFPELGLSESSSSYETQWNRFNEPVLFVGGRFTWDPMFLFQSDSSPSFPRRNFLVKQELVRRPYVTYGLKREREKHFSNEGIKNLFLYRGYNRKSITTESSAKQLENAPSDEEGNFEYIKETWFMHTYLQYPLVSLPVHLYQNIVVENLKERFVRLRLLVHRDRWMKRNRSQMRDFFIYNILFESYQYLFNPFWFDRTRLDRRTKQFLNGRPLSYNNLLHVLSNPDL</sequence>
<evidence type="ECO:0000256" key="3">
    <source>
        <dbReference type="ARBA" id="ARBA00009361"/>
    </source>
</evidence>
<feature type="domain" description="AAA+ ATPase" evidence="9">
    <location>
        <begin position="1325"/>
        <end position="1476"/>
    </location>
</feature>
<evidence type="ECO:0000256" key="6">
    <source>
        <dbReference type="ARBA" id="ARBA00022741"/>
    </source>
</evidence>
<evidence type="ECO:0000256" key="1">
    <source>
        <dbReference type="ARBA" id="ARBA00002329"/>
    </source>
</evidence>
<feature type="region of interest" description="Disordered" evidence="8">
    <location>
        <begin position="306"/>
        <end position="334"/>
    </location>
</feature>
<evidence type="ECO:0000256" key="2">
    <source>
        <dbReference type="ARBA" id="ARBA00004474"/>
    </source>
</evidence>
<dbReference type="Pfam" id="PF00004">
    <property type="entry name" value="AAA"/>
    <property type="match status" value="1"/>
</dbReference>
<dbReference type="EMBL" id="KX258661">
    <property type="protein sequence ID" value="APT66051.1"/>
    <property type="molecule type" value="Genomic_DNA"/>
</dbReference>
<dbReference type="InterPro" id="IPR003959">
    <property type="entry name" value="ATPase_AAA_core"/>
</dbReference>
<accession>A0A286QHH9</accession>
<gene>
    <name evidence="10" type="primary">ycf2</name>
</gene>
<protein>
    <recommendedName>
        <fullName evidence="9">AAA+ ATPase domain-containing protein</fullName>
    </recommendedName>
</protein>
<dbReference type="GeneID" id="33944371"/>
<dbReference type="InterPro" id="IPR027417">
    <property type="entry name" value="P-loop_NTPase"/>
</dbReference>
<dbReference type="InterPro" id="IPR003593">
    <property type="entry name" value="AAA+_ATPase"/>
</dbReference>
<evidence type="ECO:0000256" key="4">
    <source>
        <dbReference type="ARBA" id="ARBA00022528"/>
    </source>
</evidence>
<geneLocation type="chloroplast" evidence="10"/>
<proteinExistence type="inferred from homology"/>
<dbReference type="PANTHER" id="PTHR33078">
    <property type="entry name" value="PROTEIN YCF2-RELATED"/>
    <property type="match status" value="1"/>
</dbReference>
<dbReference type="CDD" id="cd19505">
    <property type="entry name" value="RecA-like_Ycf2"/>
    <property type="match status" value="1"/>
</dbReference>
<keyword evidence="5 10" id="KW-0934">Plastid</keyword>
<dbReference type="GO" id="GO:0009507">
    <property type="term" value="C:chloroplast"/>
    <property type="evidence" value="ECO:0007669"/>
    <property type="project" value="UniProtKB-SubCell"/>
</dbReference>
<dbReference type="EMBL" id="KX258661">
    <property type="protein sequence ID" value="APT66050.1"/>
    <property type="molecule type" value="Genomic_DNA"/>
</dbReference>